<dbReference type="EMBL" id="SMOL01000231">
    <property type="protein sequence ID" value="KAB2622494.1"/>
    <property type="molecule type" value="Genomic_DNA"/>
</dbReference>
<accession>A0A5N5HH37</accession>
<dbReference type="AlphaFoldDB" id="A0A5N5HH37"/>
<dbReference type="Proteomes" id="UP000327157">
    <property type="component" value="Chromosome 4"/>
</dbReference>
<gene>
    <name evidence="1" type="ORF">D8674_024676</name>
</gene>
<evidence type="ECO:0000313" key="1">
    <source>
        <dbReference type="EMBL" id="KAB2622494.1"/>
    </source>
</evidence>
<evidence type="ECO:0000313" key="2">
    <source>
        <dbReference type="Proteomes" id="UP000327157"/>
    </source>
</evidence>
<sequence length="87" mass="10721">MVNRFRIDDGVLVRDKCRVDWESWKDVLEEIRTIMINELEPDWDIDKSDTNMMKFINIMFKYRFRELKFDVELEAELQEVFRPSVED</sequence>
<protein>
    <submittedName>
        <fullName evidence="1">Uncharacterized protein</fullName>
    </submittedName>
</protein>
<name>A0A5N5HH37_9ROSA</name>
<reference evidence="2" key="2">
    <citation type="submission" date="2019-10" db="EMBL/GenBank/DDBJ databases">
        <title>A de novo genome assembly of a pear dwarfing rootstock.</title>
        <authorList>
            <person name="Wang F."/>
            <person name="Wang J."/>
            <person name="Li S."/>
            <person name="Zhang Y."/>
            <person name="Fang M."/>
            <person name="Ma L."/>
            <person name="Zhao Y."/>
            <person name="Jiang S."/>
        </authorList>
    </citation>
    <scope>NUCLEOTIDE SEQUENCE [LARGE SCALE GENOMIC DNA]</scope>
</reference>
<comment type="caution">
    <text evidence="1">The sequence shown here is derived from an EMBL/GenBank/DDBJ whole genome shotgun (WGS) entry which is preliminary data.</text>
</comment>
<keyword evidence="2" id="KW-1185">Reference proteome</keyword>
<reference evidence="1 2" key="1">
    <citation type="submission" date="2019-09" db="EMBL/GenBank/DDBJ databases">
        <authorList>
            <person name="Ou C."/>
        </authorList>
    </citation>
    <scope>NUCLEOTIDE SEQUENCE [LARGE SCALE GENOMIC DNA]</scope>
    <source>
        <strain evidence="1">S2</strain>
        <tissue evidence="1">Leaf</tissue>
    </source>
</reference>
<organism evidence="1 2">
    <name type="scientific">Pyrus ussuriensis x Pyrus communis</name>
    <dbReference type="NCBI Taxonomy" id="2448454"/>
    <lineage>
        <taxon>Eukaryota</taxon>
        <taxon>Viridiplantae</taxon>
        <taxon>Streptophyta</taxon>
        <taxon>Embryophyta</taxon>
        <taxon>Tracheophyta</taxon>
        <taxon>Spermatophyta</taxon>
        <taxon>Magnoliopsida</taxon>
        <taxon>eudicotyledons</taxon>
        <taxon>Gunneridae</taxon>
        <taxon>Pentapetalae</taxon>
        <taxon>rosids</taxon>
        <taxon>fabids</taxon>
        <taxon>Rosales</taxon>
        <taxon>Rosaceae</taxon>
        <taxon>Amygdaloideae</taxon>
        <taxon>Maleae</taxon>
        <taxon>Pyrus</taxon>
    </lineage>
</organism>
<reference evidence="1 2" key="3">
    <citation type="submission" date="2019-11" db="EMBL/GenBank/DDBJ databases">
        <title>A de novo genome assembly of a pear dwarfing rootstock.</title>
        <authorList>
            <person name="Wang F."/>
            <person name="Wang J."/>
            <person name="Li S."/>
            <person name="Zhang Y."/>
            <person name="Fang M."/>
            <person name="Ma L."/>
            <person name="Zhao Y."/>
            <person name="Jiang S."/>
        </authorList>
    </citation>
    <scope>NUCLEOTIDE SEQUENCE [LARGE SCALE GENOMIC DNA]</scope>
    <source>
        <strain evidence="1">S2</strain>
        <tissue evidence="1">Leaf</tissue>
    </source>
</reference>
<proteinExistence type="predicted"/>